<accession>A0A069QKD2</accession>
<gene>
    <name evidence="2" type="ORF">HMPREF1991_00619</name>
</gene>
<proteinExistence type="predicted"/>
<feature type="compositionally biased region" description="Basic residues" evidence="1">
    <location>
        <begin position="60"/>
        <end position="70"/>
    </location>
</feature>
<evidence type="ECO:0000256" key="1">
    <source>
        <dbReference type="SAM" id="MobiDB-lite"/>
    </source>
</evidence>
<organism evidence="2 3">
    <name type="scientific">Hoylesella loescheii DSM 19665 = JCM 12249 = ATCC 15930</name>
    <dbReference type="NCBI Taxonomy" id="1122985"/>
    <lineage>
        <taxon>Bacteria</taxon>
        <taxon>Pseudomonadati</taxon>
        <taxon>Bacteroidota</taxon>
        <taxon>Bacteroidia</taxon>
        <taxon>Bacteroidales</taxon>
        <taxon>Prevotellaceae</taxon>
        <taxon>Hoylesella</taxon>
    </lineage>
</organism>
<evidence type="ECO:0000313" key="2">
    <source>
        <dbReference type="EMBL" id="KDR53255.1"/>
    </source>
</evidence>
<reference evidence="2 3" key="1">
    <citation type="submission" date="2013-08" db="EMBL/GenBank/DDBJ databases">
        <authorList>
            <person name="Weinstock G."/>
            <person name="Sodergren E."/>
            <person name="Wylie T."/>
            <person name="Fulton L."/>
            <person name="Fulton R."/>
            <person name="Fronick C."/>
            <person name="O'Laughlin M."/>
            <person name="Godfrey J."/>
            <person name="Miner T."/>
            <person name="Herter B."/>
            <person name="Appelbaum E."/>
            <person name="Cordes M."/>
            <person name="Lek S."/>
            <person name="Wollam A."/>
            <person name="Pepin K.H."/>
            <person name="Palsikar V.B."/>
            <person name="Mitreva M."/>
            <person name="Wilson R.K."/>
        </authorList>
    </citation>
    <scope>NUCLEOTIDE SEQUENCE [LARGE SCALE GENOMIC DNA]</scope>
    <source>
        <strain evidence="2 3">ATCC 15930</strain>
    </source>
</reference>
<name>A0A069QKD2_HOYLO</name>
<keyword evidence="3" id="KW-1185">Reference proteome</keyword>
<protein>
    <submittedName>
        <fullName evidence="2">Uncharacterized protein</fullName>
    </submittedName>
</protein>
<dbReference type="Proteomes" id="UP000027442">
    <property type="component" value="Unassembled WGS sequence"/>
</dbReference>
<dbReference type="RefSeq" id="WP_018967889.1">
    <property type="nucleotide sequence ID" value="NZ_KB899218.1"/>
</dbReference>
<comment type="caution">
    <text evidence="2">The sequence shown here is derived from an EMBL/GenBank/DDBJ whole genome shotgun (WGS) entry which is preliminary data.</text>
</comment>
<dbReference type="EMBL" id="JNGW01000022">
    <property type="protein sequence ID" value="KDR53255.1"/>
    <property type="molecule type" value="Genomic_DNA"/>
</dbReference>
<evidence type="ECO:0000313" key="3">
    <source>
        <dbReference type="Proteomes" id="UP000027442"/>
    </source>
</evidence>
<dbReference type="HOGENOM" id="CLU_133245_0_0_10"/>
<dbReference type="AlphaFoldDB" id="A0A069QKD2"/>
<dbReference type="PATRIC" id="fig|1122985.7.peg.643"/>
<sequence>MTKARTDAALRLKNKINTLYGWLRKYNKRYTYSEEMHSYTELDGLWSWTWRDKPCPHQRSYNRAKHRNHHKEQVSRTSSTPCNERRLYQCDKEINEIKQFHGYMLIFFDDLYKKHYMLSKLCDESSKDLSTHPINYSYMAIQKGENIIAVEIGCEISTISKFLTTQYHDIL</sequence>
<feature type="region of interest" description="Disordered" evidence="1">
    <location>
        <begin position="59"/>
        <end position="80"/>
    </location>
</feature>